<dbReference type="EMBL" id="JAVRHV010000001">
    <property type="protein sequence ID" value="MDT0551620.1"/>
    <property type="molecule type" value="Genomic_DNA"/>
</dbReference>
<keyword evidence="2 6" id="KW-0812">Transmembrane</keyword>
<dbReference type="Proteomes" id="UP001252186">
    <property type="component" value="Unassembled WGS sequence"/>
</dbReference>
<evidence type="ECO:0000256" key="5">
    <source>
        <dbReference type="ARBA" id="ARBA00023136"/>
    </source>
</evidence>
<feature type="domain" description="ResB-like" evidence="9">
    <location>
        <begin position="329"/>
        <end position="425"/>
    </location>
</feature>
<keyword evidence="7" id="KW-0732">Signal</keyword>
<evidence type="ECO:0000259" key="9">
    <source>
        <dbReference type="Pfam" id="PF05140"/>
    </source>
</evidence>
<dbReference type="RefSeq" id="WP_311591393.1">
    <property type="nucleotide sequence ID" value="NZ_JAVRHV010000001.1"/>
</dbReference>
<feature type="signal peptide" evidence="7">
    <location>
        <begin position="1"/>
        <end position="26"/>
    </location>
</feature>
<feature type="transmembrane region" description="Helical" evidence="6">
    <location>
        <begin position="808"/>
        <end position="824"/>
    </location>
</feature>
<reference evidence="10 11" key="1">
    <citation type="submission" date="2023-09" db="EMBL/GenBank/DDBJ databases">
        <authorList>
            <person name="Rey-Velasco X."/>
        </authorList>
    </citation>
    <scope>NUCLEOTIDE SEQUENCE [LARGE SCALE GENOMIC DNA]</scope>
    <source>
        <strain evidence="10 11">P050</strain>
    </source>
</reference>
<feature type="transmembrane region" description="Helical" evidence="6">
    <location>
        <begin position="1018"/>
        <end position="1036"/>
    </location>
</feature>
<feature type="transmembrane region" description="Helical" evidence="6">
    <location>
        <begin position="870"/>
        <end position="896"/>
    </location>
</feature>
<feature type="transmembrane region" description="Helical" evidence="6">
    <location>
        <begin position="78"/>
        <end position="99"/>
    </location>
</feature>
<feature type="transmembrane region" description="Helical" evidence="6">
    <location>
        <begin position="738"/>
        <end position="759"/>
    </location>
</feature>
<gene>
    <name evidence="10" type="primary">ccsA</name>
    <name evidence="10" type="ORF">RM519_00040</name>
</gene>
<feature type="domain" description="Cytochrome c assembly protein" evidence="8">
    <location>
        <begin position="802"/>
        <end position="1006"/>
    </location>
</feature>
<feature type="domain" description="ResB-like" evidence="9">
    <location>
        <begin position="74"/>
        <end position="119"/>
    </location>
</feature>
<evidence type="ECO:0000256" key="1">
    <source>
        <dbReference type="ARBA" id="ARBA00004141"/>
    </source>
</evidence>
<evidence type="ECO:0000256" key="6">
    <source>
        <dbReference type="SAM" id="Phobius"/>
    </source>
</evidence>
<keyword evidence="4 6" id="KW-1133">Transmembrane helix</keyword>
<evidence type="ECO:0000256" key="7">
    <source>
        <dbReference type="SAM" id="SignalP"/>
    </source>
</evidence>
<feature type="transmembrane region" description="Helical" evidence="6">
    <location>
        <begin position="978"/>
        <end position="998"/>
    </location>
</feature>
<evidence type="ECO:0000313" key="10">
    <source>
        <dbReference type="EMBL" id="MDT0551620.1"/>
    </source>
</evidence>
<comment type="subcellular location">
    <subcellularLocation>
        <location evidence="1">Membrane</location>
        <topology evidence="1">Multi-pass membrane protein</topology>
    </subcellularLocation>
</comment>
<dbReference type="Pfam" id="PF01578">
    <property type="entry name" value="Cytochrom_C_asm"/>
    <property type="match status" value="1"/>
</dbReference>
<evidence type="ECO:0000256" key="3">
    <source>
        <dbReference type="ARBA" id="ARBA00022748"/>
    </source>
</evidence>
<feature type="transmembrane region" description="Helical" evidence="6">
    <location>
        <begin position="435"/>
        <end position="454"/>
    </location>
</feature>
<keyword evidence="5 6" id="KW-0472">Membrane</keyword>
<name>A0ABU2Y301_9FLAO</name>
<dbReference type="InterPro" id="IPR007816">
    <property type="entry name" value="ResB-like_domain"/>
</dbReference>
<dbReference type="PANTHER" id="PTHR30071:SF1">
    <property type="entry name" value="CYTOCHROME B_B6 PROTEIN-RELATED"/>
    <property type="match status" value="1"/>
</dbReference>
<organism evidence="10 11">
    <name type="scientific">Urechidicola vernalis</name>
    <dbReference type="NCBI Taxonomy" id="3075600"/>
    <lineage>
        <taxon>Bacteria</taxon>
        <taxon>Pseudomonadati</taxon>
        <taxon>Bacteroidota</taxon>
        <taxon>Flavobacteriia</taxon>
        <taxon>Flavobacteriales</taxon>
        <taxon>Flavobacteriaceae</taxon>
        <taxon>Urechidicola</taxon>
    </lineage>
</organism>
<feature type="transmembrane region" description="Helical" evidence="6">
    <location>
        <begin position="771"/>
        <end position="796"/>
    </location>
</feature>
<accession>A0ABU2Y301</accession>
<evidence type="ECO:0000259" key="8">
    <source>
        <dbReference type="Pfam" id="PF01578"/>
    </source>
</evidence>
<keyword evidence="3" id="KW-0201">Cytochrome c-type biogenesis</keyword>
<feature type="chain" id="PRO_5045135436" evidence="7">
    <location>
        <begin position="27"/>
        <end position="1043"/>
    </location>
</feature>
<evidence type="ECO:0000256" key="2">
    <source>
        <dbReference type="ARBA" id="ARBA00022692"/>
    </source>
</evidence>
<keyword evidence="11" id="KW-1185">Reference proteome</keyword>
<evidence type="ECO:0000256" key="4">
    <source>
        <dbReference type="ARBA" id="ARBA00022989"/>
    </source>
</evidence>
<dbReference type="InterPro" id="IPR045062">
    <property type="entry name" value="Cyt_c_biogenesis_CcsA/CcmC"/>
</dbReference>
<sequence length="1043" mass="118784">MSKIIKILFSPKLAVLALFSFAVAMATATFIENDFGTQTAFTVIYKAWWFEMIMVILGLNFLGNMFKYKLFRKEKWSVLLFHISFIVILIGAGITRYVAYEGIMRIREGATSDVIISDRVFVQAHITDSNGKTINIHKEKTFSPIQKTSFSIKNDELSKPVHLEFKEFITDAIPEVIDSENKGEPLIQMVVSAGNGRESMYLKKGEIERLGGHGHELAFENENSKELNIIEEDGVLKLKPKQQVTFFEMQTQNAGNLVLDSLQVLKERVLYRSADYSFVIMSYHPNAEIKMVSGAEKKKDNDELKDDVLILTATVGNTTEDVSILYRHGALPISEQVEIEDVSLNLAYGAIPLKTPFQIKLNDFQLERYPGSTSPSSYASEVTVIDNNEETPYRIFMNNVLDYRGYRFFQASYDTDEKGTVLAVNHDRAGTLITYLGYFLMTLGMLWTLFGANSRFGIIRKKLQKINAKTTAIIALLVFSALQSGFAQESKNLDSLVQSQVVSKEHGAIFGRILVQDLDGRIKPINTLASEFLRKISRKTTFKYNDTKLDANQLFIALHGNPRLWTDIPLIKIDRQKGGKLFDSIPYHNNNLAAFNDFLDLQSGYILEKQVEEANTKKPAERSEFDKEILKVDERFNILFNIFSGNYLKIFPKRNDATKTWYSQNHTFEDFNEEDAGFAQGILTQYFAEVSEAKISGDWAHAEDKLAYIQKFQDVLAEDIIPSKQLIEAELWYNNMNLYLWLFITYFVFGTALLLLAVTRIFSQSKFVKTLFNLLLLIIFLAFLLHTGNLILRWYVAQHAPWSNGYEMITFAAWSLMLIGIIFYKKSDFVLALATIFTGTLLFVSYLDWLSPEITNLMPVLKSYWLKIHVATIISSYAPLALSALLGLMALILMIIRNDKNKKIIDIKIKELSYINELSMIIGLFILSIGTFLGGVWANESWGRYWAWDPKETWALISMIVYAAILHFHLIPGLKGRFTLNVASVFAFYSIIMTSFGVNYYLTGLHSYATGDPVPIPKFIYVVTAIVIALSITAYYRQRKTSK</sequence>
<proteinExistence type="predicted"/>
<dbReference type="PANTHER" id="PTHR30071">
    <property type="entry name" value="HEME EXPORTER PROTEIN C"/>
    <property type="match status" value="1"/>
</dbReference>
<feature type="transmembrane region" description="Helical" evidence="6">
    <location>
        <begin position="953"/>
        <end position="971"/>
    </location>
</feature>
<dbReference type="InterPro" id="IPR002541">
    <property type="entry name" value="Cyt_c_assembly"/>
</dbReference>
<protein>
    <submittedName>
        <fullName evidence="10">Cytochrome c biogenesis protein CcsA</fullName>
    </submittedName>
</protein>
<dbReference type="Pfam" id="PF05140">
    <property type="entry name" value="ResB"/>
    <property type="match status" value="2"/>
</dbReference>
<feature type="transmembrane region" description="Helical" evidence="6">
    <location>
        <begin position="917"/>
        <end position="938"/>
    </location>
</feature>
<comment type="caution">
    <text evidence="10">The sequence shown here is derived from an EMBL/GenBank/DDBJ whole genome shotgun (WGS) entry which is preliminary data.</text>
</comment>
<feature type="transmembrane region" description="Helical" evidence="6">
    <location>
        <begin position="829"/>
        <end position="850"/>
    </location>
</feature>
<feature type="transmembrane region" description="Helical" evidence="6">
    <location>
        <begin position="466"/>
        <end position="486"/>
    </location>
</feature>
<feature type="transmembrane region" description="Helical" evidence="6">
    <location>
        <begin position="47"/>
        <end position="66"/>
    </location>
</feature>
<evidence type="ECO:0000313" key="11">
    <source>
        <dbReference type="Proteomes" id="UP001252186"/>
    </source>
</evidence>